<keyword evidence="2" id="KW-1185">Reference proteome</keyword>
<protein>
    <submittedName>
        <fullName evidence="1">Uncharacterized protein</fullName>
    </submittedName>
</protein>
<dbReference type="Proteomes" id="UP000186817">
    <property type="component" value="Unassembled WGS sequence"/>
</dbReference>
<organism evidence="1 2">
    <name type="scientific">Symbiodinium microadriaticum</name>
    <name type="common">Dinoflagellate</name>
    <name type="synonym">Zooxanthella microadriatica</name>
    <dbReference type="NCBI Taxonomy" id="2951"/>
    <lineage>
        <taxon>Eukaryota</taxon>
        <taxon>Sar</taxon>
        <taxon>Alveolata</taxon>
        <taxon>Dinophyceae</taxon>
        <taxon>Suessiales</taxon>
        <taxon>Symbiodiniaceae</taxon>
        <taxon>Symbiodinium</taxon>
    </lineage>
</organism>
<gene>
    <name evidence="1" type="ORF">AK812_SmicGene46227</name>
</gene>
<sequence>HRGSSDHDQLDERAVHDVYSEVLGPGATWSTPPLFQCLDDHGRRLPVSCARAARRPILCPLAWHADANDLHDARGL</sequence>
<reference evidence="1 2" key="1">
    <citation type="submission" date="2016-02" db="EMBL/GenBank/DDBJ databases">
        <title>Genome analysis of coral dinoflagellate symbionts highlights evolutionary adaptations to a symbiotic lifestyle.</title>
        <authorList>
            <person name="Aranda M."/>
            <person name="Li Y."/>
            <person name="Liew Y.J."/>
            <person name="Baumgarten S."/>
            <person name="Simakov O."/>
            <person name="Wilson M."/>
            <person name="Piel J."/>
            <person name="Ashoor H."/>
            <person name="Bougouffa S."/>
            <person name="Bajic V.B."/>
            <person name="Ryu T."/>
            <person name="Ravasi T."/>
            <person name="Bayer T."/>
            <person name="Micklem G."/>
            <person name="Kim H."/>
            <person name="Bhak J."/>
            <person name="Lajeunesse T.C."/>
            <person name="Voolstra C.R."/>
        </authorList>
    </citation>
    <scope>NUCLEOTIDE SEQUENCE [LARGE SCALE GENOMIC DNA]</scope>
    <source>
        <strain evidence="1 2">CCMP2467</strain>
    </source>
</reference>
<evidence type="ECO:0000313" key="2">
    <source>
        <dbReference type="Proteomes" id="UP000186817"/>
    </source>
</evidence>
<dbReference type="EMBL" id="LSRX01003988">
    <property type="protein sequence ID" value="OLP74280.1"/>
    <property type="molecule type" value="Genomic_DNA"/>
</dbReference>
<accession>A0A1Q9BUK3</accession>
<evidence type="ECO:0000313" key="1">
    <source>
        <dbReference type="EMBL" id="OLP74280.1"/>
    </source>
</evidence>
<feature type="non-terminal residue" evidence="1">
    <location>
        <position position="76"/>
    </location>
</feature>
<dbReference type="AlphaFoldDB" id="A0A1Q9BUK3"/>
<comment type="caution">
    <text evidence="1">The sequence shown here is derived from an EMBL/GenBank/DDBJ whole genome shotgun (WGS) entry which is preliminary data.</text>
</comment>
<feature type="non-terminal residue" evidence="1">
    <location>
        <position position="1"/>
    </location>
</feature>
<name>A0A1Q9BUK3_SYMMI</name>
<proteinExistence type="predicted"/>